<name>A0A9D4S0H8_DREPO</name>
<organism evidence="1 2">
    <name type="scientific">Dreissena polymorpha</name>
    <name type="common">Zebra mussel</name>
    <name type="synonym">Mytilus polymorpha</name>
    <dbReference type="NCBI Taxonomy" id="45954"/>
    <lineage>
        <taxon>Eukaryota</taxon>
        <taxon>Metazoa</taxon>
        <taxon>Spiralia</taxon>
        <taxon>Lophotrochozoa</taxon>
        <taxon>Mollusca</taxon>
        <taxon>Bivalvia</taxon>
        <taxon>Autobranchia</taxon>
        <taxon>Heteroconchia</taxon>
        <taxon>Euheterodonta</taxon>
        <taxon>Imparidentia</taxon>
        <taxon>Neoheterodontei</taxon>
        <taxon>Myida</taxon>
        <taxon>Dreissenoidea</taxon>
        <taxon>Dreissenidae</taxon>
        <taxon>Dreissena</taxon>
    </lineage>
</organism>
<dbReference type="EMBL" id="JAIWYP010000001">
    <property type="protein sequence ID" value="KAH3885853.1"/>
    <property type="molecule type" value="Genomic_DNA"/>
</dbReference>
<proteinExistence type="predicted"/>
<evidence type="ECO:0000313" key="2">
    <source>
        <dbReference type="Proteomes" id="UP000828390"/>
    </source>
</evidence>
<dbReference type="AlphaFoldDB" id="A0A9D4S0H8"/>
<protein>
    <submittedName>
        <fullName evidence="1">Uncharacterized protein</fullName>
    </submittedName>
</protein>
<comment type="caution">
    <text evidence="1">The sequence shown here is derived from an EMBL/GenBank/DDBJ whole genome shotgun (WGS) entry which is preliminary data.</text>
</comment>
<sequence>MANLQYIKVLRTRALNALKKELDNGSHFFDTDVSNCDKIKVADDIRKSIKKLESCSEKLQCQSGKVAETLGDKDPELTDAILNEDATLLDKAMNIIADLHLLKENLKAVDNKKDEAMDENLVKRLFEHKKTK</sequence>
<keyword evidence="2" id="KW-1185">Reference proteome</keyword>
<evidence type="ECO:0000313" key="1">
    <source>
        <dbReference type="EMBL" id="KAH3885853.1"/>
    </source>
</evidence>
<accession>A0A9D4S0H8</accession>
<gene>
    <name evidence="1" type="ORF">DPMN_009851</name>
</gene>
<reference evidence="1" key="2">
    <citation type="submission" date="2020-11" db="EMBL/GenBank/DDBJ databases">
        <authorList>
            <person name="McCartney M.A."/>
            <person name="Auch B."/>
            <person name="Kono T."/>
            <person name="Mallez S."/>
            <person name="Becker A."/>
            <person name="Gohl D.M."/>
            <person name="Silverstein K.A.T."/>
            <person name="Koren S."/>
            <person name="Bechman K.B."/>
            <person name="Herman A."/>
            <person name="Abrahante J.E."/>
            <person name="Garbe J."/>
        </authorList>
    </citation>
    <scope>NUCLEOTIDE SEQUENCE</scope>
    <source>
        <strain evidence="1">Duluth1</strain>
        <tissue evidence="1">Whole animal</tissue>
    </source>
</reference>
<dbReference type="Proteomes" id="UP000828390">
    <property type="component" value="Unassembled WGS sequence"/>
</dbReference>
<reference evidence="1" key="1">
    <citation type="journal article" date="2019" name="bioRxiv">
        <title>The Genome of the Zebra Mussel, Dreissena polymorpha: A Resource for Invasive Species Research.</title>
        <authorList>
            <person name="McCartney M.A."/>
            <person name="Auch B."/>
            <person name="Kono T."/>
            <person name="Mallez S."/>
            <person name="Zhang Y."/>
            <person name="Obille A."/>
            <person name="Becker A."/>
            <person name="Abrahante J.E."/>
            <person name="Garbe J."/>
            <person name="Badalamenti J.P."/>
            <person name="Herman A."/>
            <person name="Mangelson H."/>
            <person name="Liachko I."/>
            <person name="Sullivan S."/>
            <person name="Sone E.D."/>
            <person name="Koren S."/>
            <person name="Silverstein K.A.T."/>
            <person name="Beckman K.B."/>
            <person name="Gohl D.M."/>
        </authorList>
    </citation>
    <scope>NUCLEOTIDE SEQUENCE</scope>
    <source>
        <strain evidence="1">Duluth1</strain>
        <tissue evidence="1">Whole animal</tissue>
    </source>
</reference>